<dbReference type="InterPro" id="IPR025615">
    <property type="entry name" value="TILa_dom"/>
</dbReference>
<dbReference type="MassIVE" id="A0A087WXI2"/>
<dbReference type="Pfam" id="PF08742">
    <property type="entry name" value="C8"/>
    <property type="match status" value="9"/>
</dbReference>
<dbReference type="PaxDb" id="9606-ENSP00000481056"/>
<dbReference type="InterPro" id="IPR003645">
    <property type="entry name" value="Fol_N"/>
</dbReference>
<dbReference type="GeneTree" id="ENSGT00950000183155"/>
<reference evidence="9 10" key="3">
    <citation type="journal article" date="2004" name="Nature">
        <title>Finishing the euchromatic sequence of the human genome.</title>
        <authorList>
            <consortium name="International Human Genome Sequencing Consortium"/>
        </authorList>
    </citation>
    <scope>NUCLEOTIDE SEQUENCE [LARGE SCALE GENOMIC DNA]</scope>
</reference>
<feature type="domain" description="VWFD" evidence="8">
    <location>
        <begin position="2451"/>
        <end position="2630"/>
    </location>
</feature>
<accession>A0A087WXI2</accession>
<reference evidence="9" key="5">
    <citation type="submission" date="2025-09" db="UniProtKB">
        <authorList>
            <consortium name="Ensembl"/>
        </authorList>
    </citation>
    <scope>IDENTIFICATION</scope>
</reference>
<feature type="domain" description="VWFD" evidence="8">
    <location>
        <begin position="1250"/>
        <end position="1429"/>
    </location>
</feature>
<gene>
    <name evidence="9" type="primary">FCGBP</name>
</gene>
<dbReference type="SMART" id="SM00215">
    <property type="entry name" value="VWC_out"/>
    <property type="match status" value="8"/>
</dbReference>
<dbReference type="SMART" id="SM00181">
    <property type="entry name" value="EGF"/>
    <property type="match status" value="6"/>
</dbReference>
<dbReference type="UCSC" id="uc060ynu.1">
    <property type="organism name" value="human"/>
</dbReference>
<dbReference type="InterPro" id="IPR001846">
    <property type="entry name" value="VWF_type-D"/>
</dbReference>
<reference evidence="9 10" key="2">
    <citation type="journal article" date="2004" name="Nature">
        <title>The DNA sequence and biology of human chromosome 19.</title>
        <authorList>
            <person name="Grimwood J."/>
            <person name="Gordon L.A."/>
            <person name="Olsen A."/>
            <person name="Terry A."/>
            <person name="Schmutz J."/>
            <person name="Lamerdin J."/>
            <person name="Hellsten U."/>
            <person name="Goodstein D."/>
            <person name="Couronne O."/>
            <person name="Tran-Gyamfi M."/>
            <person name="Aerts A."/>
            <person name="Altherr M."/>
            <person name="Ashworth L."/>
            <person name="Bajorek E."/>
            <person name="Black S."/>
            <person name="Branscomb E."/>
            <person name="Caenepeel S."/>
            <person name="Carrano A."/>
            <person name="Caoile C."/>
            <person name="Chan Y.M."/>
            <person name="Christensen M."/>
            <person name="Cleland C.A."/>
            <person name="Copeland A."/>
            <person name="Dalin E."/>
            <person name="Dehal P."/>
            <person name="Denys M."/>
            <person name="Detter J.C."/>
            <person name="Escobar J."/>
            <person name="Flowers D."/>
            <person name="Fotopulos D."/>
            <person name="Garcia C."/>
            <person name="Georgescu A.M."/>
            <person name="Glavina T."/>
            <person name="Gomez M."/>
            <person name="Gonzales E."/>
            <person name="Groza M."/>
            <person name="Hammon N."/>
            <person name="Hawkins T."/>
            <person name="Haydu L."/>
            <person name="Ho I."/>
            <person name="Huang W."/>
            <person name="Israni S."/>
            <person name="Jett J."/>
            <person name="Kadner K."/>
            <person name="Kimball H."/>
            <person name="Kobayashi A."/>
            <person name="Larionov V."/>
            <person name="Leem S.H."/>
            <person name="Lopez F."/>
            <person name="Lou Y."/>
            <person name="Lowry S."/>
            <person name="Malfatti S."/>
            <person name="Martinez D."/>
            <person name="McCready P."/>
            <person name="Medina C."/>
            <person name="Morgan J."/>
            <person name="Nelson K."/>
            <person name="Nolan M."/>
            <person name="Ovcharenko I."/>
            <person name="Pitluck S."/>
            <person name="Pollard M."/>
            <person name="Popkie A.P."/>
            <person name="Predki P."/>
            <person name="Quan G."/>
            <person name="Ramirez L."/>
            <person name="Rash S."/>
            <person name="Retterer J."/>
            <person name="Rodriguez A."/>
            <person name="Rogers S."/>
            <person name="Salamov A."/>
            <person name="Salazar A."/>
            <person name="She X."/>
            <person name="Smith D."/>
            <person name="Slezak T."/>
            <person name="Solovyev V."/>
            <person name="Thayer N."/>
            <person name="Tice H."/>
            <person name="Tsai M."/>
            <person name="Ustaszewska A."/>
            <person name="Vo N."/>
            <person name="Wagner M."/>
            <person name="Wheeler J."/>
            <person name="Wu K."/>
            <person name="Xie G."/>
            <person name="Yang J."/>
            <person name="Dubchak I."/>
            <person name="Furey T.S."/>
            <person name="DeJong P."/>
            <person name="Dickson M."/>
            <person name="Gordon D."/>
            <person name="Eichler E.E."/>
            <person name="Pennacchio L.A."/>
            <person name="Richardson P."/>
            <person name="Stubbs L."/>
            <person name="Rokhsar D.S."/>
            <person name="Myers R.M."/>
            <person name="Rubin E.M."/>
            <person name="Lucas S.M."/>
        </authorList>
    </citation>
    <scope>NUCLEOTIDE SEQUENCE [LARGE SCALE GENOMIC DNA]</scope>
</reference>
<dbReference type="InterPro" id="IPR001007">
    <property type="entry name" value="VWF_dom"/>
</dbReference>
<comment type="subcellular location">
    <subcellularLocation>
        <location evidence="1">Secreted</location>
    </subcellularLocation>
</comment>
<dbReference type="Pfam" id="PF12714">
    <property type="entry name" value="TILa"/>
    <property type="match status" value="8"/>
</dbReference>
<dbReference type="Pfam" id="PF00094">
    <property type="entry name" value="VWD"/>
    <property type="match status" value="10"/>
</dbReference>
<dbReference type="EMBL" id="AC006950">
    <property type="status" value="NOT_ANNOTATED_CDS"/>
    <property type="molecule type" value="Genomic_DNA"/>
</dbReference>
<dbReference type="Ensembl" id="ENST00000616721.6">
    <property type="protein sequence ID" value="ENSP00000481056.3"/>
    <property type="gene ID" value="ENSG00000275395.7"/>
</dbReference>
<dbReference type="SMART" id="SM00274">
    <property type="entry name" value="FOLN"/>
    <property type="match status" value="7"/>
</dbReference>
<evidence type="ECO:0007829" key="12">
    <source>
        <dbReference type="ProteomicsDB" id="A0A087WXI2"/>
    </source>
</evidence>
<dbReference type="CDD" id="cd19941">
    <property type="entry name" value="TIL"/>
    <property type="match status" value="9"/>
</dbReference>
<dbReference type="Bgee" id="ENSG00000275395">
    <property type="expression patterns" value="Expressed in mucosa of transverse colon and 103 other cell types or tissues"/>
</dbReference>
<protein>
    <submittedName>
        <fullName evidence="9">Fc gamma binding protein</fullName>
    </submittedName>
</protein>
<dbReference type="HGNC" id="HGNC:13572">
    <property type="gene designation" value="FCGBP"/>
</dbReference>
<evidence type="ECO:0000313" key="9">
    <source>
        <dbReference type="Ensembl" id="ENSP00000481056.3"/>
    </source>
</evidence>
<dbReference type="VEuPathDB" id="HostDB:ENSG00000275395"/>
<evidence type="ECO:0000256" key="7">
    <source>
        <dbReference type="SAM" id="SignalP"/>
    </source>
</evidence>
<keyword evidence="3 7" id="KW-0732">Signal</keyword>
<dbReference type="SMART" id="SM00832">
    <property type="entry name" value="C8"/>
    <property type="match status" value="9"/>
</dbReference>
<dbReference type="InterPro" id="IPR000742">
    <property type="entry name" value="EGF"/>
</dbReference>
<dbReference type="GO" id="GO:0005796">
    <property type="term" value="C:Golgi lumen"/>
    <property type="evidence" value="ECO:0007669"/>
    <property type="project" value="UniProtKB-ARBA"/>
</dbReference>
<evidence type="ECO:0000256" key="4">
    <source>
        <dbReference type="ARBA" id="ARBA00022737"/>
    </source>
</evidence>
<keyword evidence="10" id="KW-1185">Reference proteome</keyword>
<feature type="domain" description="VWFD" evidence="8">
    <location>
        <begin position="4032"/>
        <end position="4203"/>
    </location>
</feature>
<dbReference type="ChiTaRS" id="FCGBP">
    <property type="organism name" value="human"/>
</dbReference>
<dbReference type="InterPro" id="IPR035234">
    <property type="entry name" value="IgGFc-bd_N"/>
</dbReference>
<dbReference type="PeptideAtlas" id="A0A087WXI2"/>
<dbReference type="ExpressionAtlas" id="A0A087WXI2">
    <property type="expression patterns" value="baseline and differential"/>
</dbReference>
<evidence type="ECO:0000256" key="5">
    <source>
        <dbReference type="ARBA" id="ARBA00023157"/>
    </source>
</evidence>
<dbReference type="OMA" id="TNQQVSC"/>
<feature type="chain" id="PRO_5022678999" evidence="7">
    <location>
        <begin position="24"/>
        <end position="4204"/>
    </location>
</feature>
<dbReference type="Pfam" id="PF01826">
    <property type="entry name" value="TIL"/>
    <property type="match status" value="9"/>
</dbReference>
<name>A0A087WXI2_HUMAN</name>
<dbReference type="Gene3D" id="2.10.25.10">
    <property type="entry name" value="Laminin"/>
    <property type="match status" value="9"/>
</dbReference>
<dbReference type="GO" id="GO:0005576">
    <property type="term" value="C:extracellular region"/>
    <property type="evidence" value="ECO:0007669"/>
    <property type="project" value="UniProtKB-SubCell"/>
</dbReference>
<organism evidence="9 10">
    <name type="scientific">Homo sapiens</name>
    <name type="common">Human</name>
    <dbReference type="NCBI Taxonomy" id="9606"/>
    <lineage>
        <taxon>Eukaryota</taxon>
        <taxon>Metazoa</taxon>
        <taxon>Chordata</taxon>
        <taxon>Craniata</taxon>
        <taxon>Vertebrata</taxon>
        <taxon>Euteleostomi</taxon>
        <taxon>Mammalia</taxon>
        <taxon>Eutheria</taxon>
        <taxon>Euarchontoglires</taxon>
        <taxon>Primates</taxon>
        <taxon>Haplorrhini</taxon>
        <taxon>Catarrhini</taxon>
        <taxon>Hominidae</taxon>
        <taxon>Homo</taxon>
    </lineage>
</organism>
<evidence type="ECO:0000256" key="6">
    <source>
        <dbReference type="ARBA" id="ARBA00023180"/>
    </source>
</evidence>
<keyword evidence="5" id="KW-1015">Disulfide bond</keyword>
<dbReference type="PANTHER" id="PTHR11339:SF244">
    <property type="entry name" value="IGGFC-BINDING PROTEIN"/>
    <property type="match status" value="1"/>
</dbReference>
<dbReference type="OrthoDB" id="3438930at2759"/>
<feature type="domain" description="VWFD" evidence="8">
    <location>
        <begin position="862"/>
        <end position="1041"/>
    </location>
</feature>
<dbReference type="Pfam" id="PF17517">
    <property type="entry name" value="IgGFc_binding"/>
    <property type="match status" value="1"/>
</dbReference>
<dbReference type="SMART" id="SM00214">
    <property type="entry name" value="VWC"/>
    <property type="match status" value="5"/>
</dbReference>
<dbReference type="OpenTargets" id="ENSG00000275395"/>
<sequence>MGALWSWWILWAGATLLWGLTQEASVDLKNTGREEFLTAFLQNYQLAYSKAYPRLLISSLSESPASVSILSQADNTSKKVTVRPGESVMVNISAKAEMIGSKIFQHAVVIHSDYAISVQALNAKPDTAELTLLRPIQALGTEYFVLTPPGTSARNVKEFAVVAGAAGASVSVTLKGSVTFNGKFYPAGDVLRVTLQPYNVAQLQSSVDLSGSKVTASSPVAVLSGHSCAQKHTTCNHVVEQLLPTSAWGTHYVVPTLASQSRYDLAFVVASQATKLTYNHGGITGSRGLQAGDVVEFEVRPSWPLYLSANVGIQVLLFGTGAIRNEVTYDPYLVLIPDVAAYCPAYVVKSVPGCEGVALVVAQTKAISGLTIDGHAVGAKLTWEAVPGSEFSYAEVELGTADMIHTAEATTNLGLLTFGLAKAIGYATAADCGRTVLSPVEPSCEGMQCAAGQRCQVVGGKAGCVAESTAVCRAQGDPHYTTFDGRRYDMMGTCSYTMVELCSEDDTLPAFSVEAKNEHRGSRRVSYVGLVTVRAYSHSVSLTRGEVGFVLVDNQRSRLPVSLSEGRLRVYQSGPRAVVELVFGLVVTYDWDCQLALSLPARFQDQVCGLCGNYNGDPADDFLTPDGALAPDAVEFASSWKLDDGDYLCEDGCQNNCPACTPGQAQHYEGDRLCGMLTKLDGPFAVCHDTLDPRPFLEQCVYDLCVVGGERLSLCRGLSAYAQACLELGISVGDWRSPANCPLSCPANSRYELCGPACPTSCNGAAAPSNCSGRPCVEGCVCLPGFVASGGACVPASSCGCTFQGLQLAPGQEVWADELCQRRCTCNGATHQVTCRDKQSCPAGERCSVQNGLLGCYPDRFGTCQGSGDPHYVSFDGRRFDFMGTCTYLLVGSCGQNAALPAFRVLVENEHRGSQTVSYTRAVRVEARGVKVAVRREYPGQVLVDDVLQYLPFQAADGQVQVFRQGRDAVVRTDFGLTVTYDWNARVTAKVPSSYAEALCGLCGNFNGDPADDLALRGGGQAANALAFGNSWQEETRPGCGATEPGDCPKLDSLVAQQLQSKNECGILADPKGPFRECHSKLDPQGAVRDCVYDRCLLPGQSGPLCDALATYAAACQAAGATVHPWRSEELCPLSCPPHSHYEACSYGCPLSCGDLPVPEGCESACREGCVCDAGFVLSGDTCVPVGQCGCLHDDRYYPLGQTFYPGPGCDSLCRCREGGEVSCEPSSCGPHETCRPSGGSLGCVAVGSTTCQASGDPHYTTFDGHRFDFMGTCVYVLAQTCGTRPGLHRFAVLQENVAWGNGRVSVTRVITVQVANFTLRLEQRQWKVTVNGVDMKLPVVLANGQIRASQHGSDVVIETDFGLRVAYDLVYYVRVTVPGNYYQLMCGLCGNYNGDPKDDFQKPNGSQAGNANEFGNSWEEVVSDSPCLPPPTCPPGSEGCIPSEECPPELEKKYQKEEFCGLLSSPTGPLSSCHKLVDPQGPLKDCIFDLCLGGGNLSILCSNIHAYVSACQVAGGHVEPWRNETFCPMECPQNSHYELCADTCSLGCSALSAPLQCPDGCAEGCQCDSGFLYNGQACVPIQQCGCYHNGAYYEPEQTVLIDNCRQQCTCHAGKVVVCQEHSCKPGQVCQPSGGILSCVTKDPCHGVTCRPQETCKEQGGQGVCLPNYEATCWLWGDPHYHSFDGRKFDFQGTCNYVLATTGCPGVSTQGLTPFTVTTKNQNRGNPAVSYVRVVTVAALGTNISIHKDEIGKVRVNGVLTALPVSVADGRISVTQGASKALLVADFGLQVSYDWNWRVDVTLPSSYHGAVCGLCGNMDRNPNNDQVFPNGTLAPSIPIWGGSWRAPGWDPLCWDECRGSCPTCPEDRLEQYEGPGFCGPLAPGTGGPFTTCHAHVPPESFFKGCVLDVCMGGGDRDILCKALASYVAACQAAGVVIEDWRAQVGCEITCPENSHYEVCGPPCPASCPSPAPLTTPAVCEGPCVEGCQCDAGFVLSADRCVPLNNGCGCWANGTYHEAGSEFWADGTCSQWCRCGPGGGSLVCTPASCGLGEVCGLLPSGQHGCQPVSTAECQAWGDPHYVTLDGHRFDFQGTCEYLLSAPCHGPPLGAENFTVTVANEHRGSQAVSYTRSVTLQIYNHSLTLSARWPRKLQVDGVFVTLPFQLDSLLHAHLSGADVVVTTTSGLSLAFDGDSFVRLRVPAAYAGSLCGLCGNYNQDPADDLKAVGGKPAGWQVGGAQGCGECVSKPCPSPCTPEQQESFGGPDACGVISATDGPLAPCHGLVPPAQYFQGCLLDACQVQGHPGGLCPAVATYVAACQAAGAQLREWRRPDFCPFQCPAHSHYELCGDSCPGSCPSLSAPEGCESACREGCVCDAGFVLSGDTCVPVGQCGCLHDDRYYPLGQTFYPGPGCDSLCRCREGGEVSCEPSSCGPHETCRPSGGSLGCVAVGSTTCQASGDPHYTTFDGHRFDFMGTCVYVLAQTCGTRPGLHRFAVLQENVAWGNGRVSVTRVITVQVANFTLRLEQRQWKVTVNGVDMKLPVVLANGQIRASQHGSDVVIETDFGLRVAYDLVYYVRVTVPGNYYQLMCGLCGNYNGDPKDDFQKPNGSQAGNANEFGNSWEEVVPDSPCLPPPTCPPGSAGCIPSDKCPPELEKKYQKEEFCGLLSSPTGPLSSCHKLVDPQGPLKDCIFDLCLGGGNLSILCSNIHAYVSACQAAGGHVEPWRNETFCPMECPQNSHYELCADTCSLGCSALSAPLQCPDGCAEGCQCDSGFLYNGQACVPIQQCGCYHNGVYYEPEQTVLIDNCRQQCTCHVGKVVVCQEHSCKPGQVCQPSGGILSCVTKDPCHGVTCRPQETCKEQGGQGVCLPNYEATCWLWGDPHYHSFDGRKFDFQGTCNYVLATTGCPGVSTQGLTPFTVTTKNQNRGNPAVSYVRVVTVAALGTNISIHKDEIGKVRVNGVLTALPVSVADGRISVAQGASKALLVADFGLQVSYDWNWRVDVTLPSSYHGAVCGLCGNMDRNPNNDQVFPNGTLAPSIPIWGGSWRAPGWDPLCWDECRGSCPTCPEDRLEQYEGPGFCGPLSSGTGGPFTTCHAHVPPESFFKGCVLDVCMGGGDRDILCKALASYVAACQAAGVVIEDWRAQVGCEITCPENSHYEVCGPPCPASCPSPAPLTTPAVCEGPCVEGCQCDAGFVLSADRCVPLNNGCGCWANGTYHEAGSEFWADGTCSQWCRCGPGGGSLVCTPASCGLGEVCGLLPSGQHGCQPVSTAECQAWGDPHYVTLDGHRFDFQGTCEYLLSAPCHGPPLGAENFTVTVANEHRGSQAVSYTRSVTLQIYNHSLTLSARWPRKLQVDGVFVALPFQLDSLLHAHLSGADVVVTTTSGLSLAFDGDSFVRLRVPAAYAASLCGLCGNYNQDPADDLKAVGGKPAGWQVGGAQGCGECVSKPCPSPCTPEQQESFGGPDACGVISATDGPLAPCHGLVPPAQYFQGCLLDACQVQGHPGGLCPAVATYVAACQAAGAQLGEWRRPDFCPLQCPAHSHYELCGDSCPVSCPSLSAPEGCESACREGCVCDAGFVLSGDTCVPVGQCGCLHDGRYYPLGEVFYPGPECERRCECGPGGHVTCQEGAACGPHEECRLEDGVQACHATGCGRCLANGGIHYITLDGRVYDLHGSCSYVLAQVCHPKPGDEDFSIVLEKNAAGDLQRLLVTVAGQVVSLAQGQQVTVDGEAVALPVAVGRVRVTAEGRNMVLQTTKGLRLLFDGDAHLLMSIPSPFRGRLCGLCGNFNGNWSDDFVLPNGSAASSVETFGAAWRAPGSSKGCGEGCGPQGCPVCLAEETAPYESNEACGQLRNPQGPFATCQAVLSPSEYFRQCVYDLCAQKGDKAFLCRSLAAYTAACQAAGVAVKPWRTDSFCPLHCPAHSHYSICTRTCQGSCAALSGLTGCTTRCFEGCECDDRFLLSQGVCIPVQDCGCTHNGRYLPVNSSLLTSDCSERCSCSSSSGLTCQAAGCPPGRVCEVKAEARNCWATRGLCVLSVGANLTTFDGARGATTSPGVYELSSRCPGLQNTIPWYRVVAEVQICHGKTEAVGQVHIFFQDGMVTLTPNKGVWVNGLRVDLPAEKLASVSVSRTPDGSLLVRQKAGVQVWLGANGKVAVIVSNDHAGKLCGACGNFDGDQTNDWHDSQEKPAMEKWRAQDFSPCYG</sequence>
<keyword evidence="4" id="KW-0677">Repeat</keyword>
<keyword evidence="2" id="KW-0964">Secreted</keyword>
<dbReference type="FunFam" id="2.10.25.10:FF:000055">
    <property type="entry name" value="alpha-tectorin isoform X1"/>
    <property type="match status" value="4"/>
</dbReference>
<dbReference type="HOGENOM" id="CLU_223669_0_0_1"/>
<reference evidence="9" key="4">
    <citation type="submission" date="2025-08" db="UniProtKB">
        <authorList>
            <consortium name="Ensembl"/>
        </authorList>
    </citation>
    <scope>IDENTIFICATION</scope>
</reference>
<reference evidence="9 10" key="1">
    <citation type="journal article" date="2001" name="Nature">
        <title>Initial sequencing and analysis of the human genome.</title>
        <authorList>
            <consortium name="International Human Genome Sequencing Consortium"/>
            <person name="Lander E.S."/>
            <person name="Linton L.M."/>
            <person name="Birren B."/>
            <person name="Nusbaum C."/>
            <person name="Zody M.C."/>
            <person name="Baldwin J."/>
            <person name="Devon K."/>
            <person name="Dewar K."/>
            <person name="Doyle M."/>
            <person name="FitzHugh W."/>
            <person name="Funke R."/>
            <person name="Gage D."/>
            <person name="Harris K."/>
            <person name="Heaford A."/>
            <person name="Howland J."/>
            <person name="Kann L."/>
            <person name="Lehoczky J."/>
            <person name="LeVine R."/>
            <person name="McEwan P."/>
            <person name="McKernan K."/>
            <person name="Meldrim J."/>
            <person name="Mesirov J.P."/>
            <person name="Miranda C."/>
            <person name="Morris W."/>
            <person name="Naylor J."/>
            <person name="Raymond C."/>
            <person name="Rosetti M."/>
            <person name="Santos R."/>
            <person name="Sheridan A."/>
            <person name="Sougnez C."/>
            <person name="Stange-Thomann N."/>
            <person name="Stojanovic N."/>
            <person name="Subramanian A."/>
            <person name="Wyman D."/>
            <person name="Rogers J."/>
            <person name="Sulston J."/>
            <person name="Ainscough R."/>
            <person name="Beck S."/>
            <person name="Bentley D."/>
            <person name="Burton J."/>
            <person name="Clee C."/>
            <person name="Carter N."/>
            <person name="Coulson A."/>
            <person name="Deadman R."/>
            <person name="Deloukas P."/>
            <person name="Dunham A."/>
            <person name="Dunham I."/>
            <person name="Durbin R."/>
            <person name="French L."/>
            <person name="Grafham D."/>
            <person name="Gregory S."/>
            <person name="Hubbard T."/>
            <person name="Humphray S."/>
            <person name="Hunt A."/>
            <person name="Jones M."/>
            <person name="Lloyd C."/>
            <person name="McMurray A."/>
            <person name="Matthews L."/>
            <person name="Mercer S."/>
            <person name="Milne S."/>
            <person name="Mullikin J.C."/>
            <person name="Mungall A."/>
            <person name="Plumb R."/>
            <person name="Ross M."/>
            <person name="Shownkeen R."/>
            <person name="Sims S."/>
            <person name="Waterston R.H."/>
            <person name="Wilson R.K."/>
            <person name="Hillier L.W."/>
            <person name="McPherson J.D."/>
            <person name="Marra M.A."/>
            <person name="Mardis E.R."/>
            <person name="Fulton L.A."/>
            <person name="Chinwalla A.T."/>
            <person name="Pepin K.H."/>
            <person name="Gish W.R."/>
            <person name="Chissoe S.L."/>
            <person name="Wendl M.C."/>
            <person name="Delehaunty K.D."/>
            <person name="Miner T.L."/>
            <person name="Delehaunty A."/>
            <person name="Kramer J.B."/>
            <person name="Cook L.L."/>
            <person name="Fulton R.S."/>
            <person name="Johnson D.L."/>
            <person name="Minx P.J."/>
            <person name="Clifton S.W."/>
            <person name="Hawkins T."/>
            <person name="Branscomb E."/>
            <person name="Predki P."/>
            <person name="Richardson P."/>
            <person name="Wenning S."/>
            <person name="Slezak T."/>
            <person name="Doggett N."/>
            <person name="Cheng J.F."/>
            <person name="Olsen A."/>
            <person name="Lucas S."/>
            <person name="Elkin C."/>
            <person name="Uberbacher E."/>
            <person name="Frazier M."/>
            <person name="Gibbs R.A."/>
            <person name="Muzny D.M."/>
            <person name="Scherer S.E."/>
            <person name="Bouck J.B."/>
            <person name="Sodergren E.J."/>
            <person name="Worley K.C."/>
            <person name="Rives C.M."/>
            <person name="Gorrell J.H."/>
            <person name="Metzker M.L."/>
            <person name="Naylor S.L."/>
            <person name="Kucherlapati R.S."/>
            <person name="Nelson D.L."/>
            <person name="Weinstock G.M."/>
            <person name="Sakaki Y."/>
            <person name="Fujiyama A."/>
            <person name="Hattori M."/>
            <person name="Yada T."/>
            <person name="Toyoda A."/>
            <person name="Itoh T."/>
            <person name="Kawagoe C."/>
            <person name="Watanabe H."/>
            <person name="Totoki Y."/>
            <person name="Taylor T."/>
            <person name="Weissenbach J."/>
            <person name="Heilig R."/>
            <person name="Saurin W."/>
            <person name="Artiguenave F."/>
            <person name="Brottier P."/>
            <person name="Bruls T."/>
            <person name="Pelletier E."/>
            <person name="Robert C."/>
            <person name="Wincker P."/>
            <person name="Smith D.R."/>
            <person name="Doucette-Stamm L."/>
            <person name="Rubenfield M."/>
            <person name="Weinstock K."/>
            <person name="Lee H.M."/>
            <person name="Dubois J."/>
            <person name="Rosenthal A."/>
            <person name="Platzer M."/>
            <person name="Nyakatura G."/>
            <person name="Taudien S."/>
            <person name="Rump A."/>
            <person name="Yang H."/>
            <person name="Yu J."/>
            <person name="Wang J."/>
            <person name="Huang G."/>
            <person name="Gu J."/>
            <person name="Hood L."/>
            <person name="Rowen L."/>
            <person name="Madan A."/>
            <person name="Qin S."/>
            <person name="Davis R.W."/>
            <person name="Federspiel N.A."/>
            <person name="Abola A.P."/>
            <person name="Proctor M.J."/>
            <person name="Myers R.M."/>
            <person name="Schmutz J."/>
            <person name="Dickson M."/>
            <person name="Grimwood J."/>
            <person name="Cox D.R."/>
            <person name="Olson M.V."/>
            <person name="Kaul R."/>
            <person name="Raymond C."/>
            <person name="Shimizu N."/>
            <person name="Kawasaki K."/>
            <person name="Minoshima S."/>
            <person name="Evans G.A."/>
            <person name="Athanasiou M."/>
            <person name="Schultz R."/>
            <person name="Roe B.A."/>
            <person name="Chen F."/>
            <person name="Pan H."/>
            <person name="Ramser J."/>
            <person name="Lehrach H."/>
            <person name="Reinhardt R."/>
            <person name="McCombie W.R."/>
            <person name="de la Bastide M."/>
            <person name="Dedhia N."/>
            <person name="Blocker H."/>
            <person name="Hornischer K."/>
            <person name="Nordsiek G."/>
            <person name="Agarwala R."/>
            <person name="Aravind L."/>
            <person name="Bailey J.A."/>
            <person name="Bateman A."/>
            <person name="Batzoglou S."/>
            <person name="Birney E."/>
            <person name="Bork P."/>
            <person name="Brown D.G."/>
            <person name="Burge C.B."/>
            <person name="Cerutti L."/>
            <person name="Chen H.C."/>
            <person name="Church D."/>
            <person name="Clamp M."/>
            <person name="Copley R.R."/>
            <person name="Doerks T."/>
            <person name="Eddy S.R."/>
            <person name="Eichler E.E."/>
            <person name="Furey T.S."/>
            <person name="Galagan J."/>
            <person name="Gilbert J.G."/>
            <person name="Harmon C."/>
            <person name="Hayashizaki Y."/>
            <person name="Haussler D."/>
            <person name="Hermjakob H."/>
            <person name="Hokamp K."/>
            <person name="Jang W."/>
            <person name="Johnson L.S."/>
            <person name="Jones T.A."/>
            <person name="Kasif S."/>
            <person name="Kaspryzk A."/>
            <person name="Kennedy S."/>
            <person name="Kent W.J."/>
            <person name="Kitts P."/>
            <person name="Koonin E.V."/>
            <person name="Korf I."/>
            <person name="Kulp D."/>
            <person name="Lancet D."/>
            <person name="Lowe T.M."/>
            <person name="McLysaght A."/>
            <person name="Mikkelsen T."/>
            <person name="Moran J.V."/>
            <person name="Mulder N."/>
            <person name="Pollara V.J."/>
            <person name="Ponting C.P."/>
            <person name="Schuler G."/>
            <person name="Schultz J."/>
            <person name="Slater G."/>
            <person name="Smit A.F."/>
            <person name="Stupka E."/>
            <person name="Szustakowski J."/>
            <person name="Thierry-Mieg D."/>
            <person name="Thierry-Mieg J."/>
            <person name="Wagner L."/>
            <person name="Wallis J."/>
            <person name="Wheeler R."/>
            <person name="Williams A."/>
            <person name="Wolf Y.I."/>
            <person name="Wolfe K.H."/>
            <person name="Yang S.P."/>
            <person name="Yeh R.F."/>
            <person name="Collins F."/>
            <person name="Guyer M.S."/>
            <person name="Peterson J."/>
            <person name="Felsenfeld A."/>
            <person name="Wetterstrand K.A."/>
            <person name="Patrinos A."/>
            <person name="Morgan M.J."/>
            <person name="de Jong P."/>
            <person name="Catanese J.J."/>
            <person name="Osoegawa K."/>
            <person name="Shizuya H."/>
            <person name="Choi S."/>
            <person name="Chen Y.J."/>
        </authorList>
    </citation>
    <scope>NUCLEOTIDE SEQUENCE [LARGE SCALE GENOMIC DNA]</scope>
</reference>
<feature type="signal peptide" evidence="7">
    <location>
        <begin position="1"/>
        <end position="23"/>
    </location>
</feature>
<dbReference type="InterPro" id="IPR050780">
    <property type="entry name" value="Mucin_vWF_Thrombospondin_sf"/>
</dbReference>
<dbReference type="eggNOG" id="KOG1216">
    <property type="taxonomic scope" value="Eukaryota"/>
</dbReference>
<feature type="domain" description="VWFD" evidence="8">
    <location>
        <begin position="470"/>
        <end position="650"/>
    </location>
</feature>
<dbReference type="EMBL" id="AC011536">
    <property type="status" value="NOT_ANNOTATED_CDS"/>
    <property type="molecule type" value="Genomic_DNA"/>
</dbReference>
<feature type="domain" description="VWFD" evidence="8">
    <location>
        <begin position="2872"/>
        <end position="3055"/>
    </location>
</feature>
<dbReference type="Proteomes" id="UP000005640">
    <property type="component" value="Chromosome 19"/>
</dbReference>
<dbReference type="InterPro" id="IPR036084">
    <property type="entry name" value="Ser_inhib-like_sf"/>
</dbReference>
<feature type="domain" description="VWFD" evidence="8">
    <location>
        <begin position="3271"/>
        <end position="3454"/>
    </location>
</feature>
<evidence type="ECO:0000313" key="10">
    <source>
        <dbReference type="Proteomes" id="UP000005640"/>
    </source>
</evidence>
<dbReference type="InterPro" id="IPR002919">
    <property type="entry name" value="TIL_dom"/>
</dbReference>
<evidence type="ECO:0000259" key="8">
    <source>
        <dbReference type="PROSITE" id="PS51233"/>
    </source>
</evidence>
<dbReference type="FunFam" id="2.10.25.10:FF:000153">
    <property type="entry name" value="MUC5B isoform 1"/>
    <property type="match status" value="4"/>
</dbReference>
<dbReference type="EMBL" id="AC007842">
    <property type="status" value="NOT_ANNOTATED_CDS"/>
    <property type="molecule type" value="Genomic_DNA"/>
</dbReference>
<evidence type="ECO:0000256" key="3">
    <source>
        <dbReference type="ARBA" id="ARBA00022729"/>
    </source>
</evidence>
<feature type="domain" description="VWFD" evidence="8">
    <location>
        <begin position="3653"/>
        <end position="3824"/>
    </location>
</feature>
<dbReference type="SUPFAM" id="SSF57567">
    <property type="entry name" value="Serine protease inhibitors"/>
    <property type="match status" value="9"/>
</dbReference>
<dbReference type="InterPro" id="IPR014853">
    <property type="entry name" value="VWF/SSPO/ZAN-like_Cys-rich_dom"/>
</dbReference>
<dbReference type="PANTHER" id="PTHR11339">
    <property type="entry name" value="EXTRACELLULAR MATRIX GLYCOPROTEIN RELATED"/>
    <property type="match status" value="1"/>
</dbReference>
<evidence type="ECO:0000256" key="1">
    <source>
        <dbReference type="ARBA" id="ARBA00004613"/>
    </source>
</evidence>
<dbReference type="FunFam" id="2.10.25.10:FF:000674">
    <property type="entry name" value="Mucin-2"/>
    <property type="match status" value="1"/>
</dbReference>
<feature type="domain" description="VWFD" evidence="8">
    <location>
        <begin position="1671"/>
        <end position="1854"/>
    </location>
</feature>
<dbReference type="PROSITE" id="PS51233">
    <property type="entry name" value="VWFD"/>
    <property type="match status" value="10"/>
</dbReference>
<dbReference type="SMART" id="SM00216">
    <property type="entry name" value="VWD"/>
    <property type="match status" value="10"/>
</dbReference>
<feature type="domain" description="VWFD" evidence="8">
    <location>
        <begin position="2070"/>
        <end position="2253"/>
    </location>
</feature>
<evidence type="ECO:0007829" key="11">
    <source>
        <dbReference type="PeptideAtlas" id="A0A087WXI2"/>
    </source>
</evidence>
<keyword evidence="6" id="KW-0325">Glycoprotein</keyword>
<proteinExistence type="evidence at protein level"/>
<dbReference type="Antibodypedia" id="77945">
    <property type="antibodies" value="50 antibodies from 9 providers"/>
</dbReference>
<evidence type="ECO:0000256" key="2">
    <source>
        <dbReference type="ARBA" id="ARBA00022525"/>
    </source>
</evidence>
<keyword evidence="11 12" id="KW-1267">Proteomics identification</keyword>